<dbReference type="PANTHER" id="PTHR12213:SF0">
    <property type="entry name" value="CORRINOID ADENOSYLTRANSFERASE MMAB"/>
    <property type="match status" value="1"/>
</dbReference>
<dbReference type="PANTHER" id="PTHR12213">
    <property type="entry name" value="CORRINOID ADENOSYLTRANSFERASE"/>
    <property type="match status" value="1"/>
</dbReference>
<dbReference type="NCBIfam" id="TIGR00636">
    <property type="entry name" value="PduO_Nterm"/>
    <property type="match status" value="1"/>
</dbReference>
<comment type="catalytic activity">
    <reaction evidence="13 15">
        <text>2 cob(II)yrinate a,c diamide + reduced [electron-transfer flavoprotein] + 2 ATP = 2 adenosylcob(III)yrinate a,c-diamide + 2 triphosphate + oxidized [electron-transfer flavoprotein] + 3 H(+)</text>
        <dbReference type="Rhea" id="RHEA:11528"/>
        <dbReference type="Rhea" id="RHEA-COMP:10685"/>
        <dbReference type="Rhea" id="RHEA-COMP:10686"/>
        <dbReference type="ChEBI" id="CHEBI:15378"/>
        <dbReference type="ChEBI" id="CHEBI:18036"/>
        <dbReference type="ChEBI" id="CHEBI:30616"/>
        <dbReference type="ChEBI" id="CHEBI:57692"/>
        <dbReference type="ChEBI" id="CHEBI:58307"/>
        <dbReference type="ChEBI" id="CHEBI:58503"/>
        <dbReference type="ChEBI" id="CHEBI:58537"/>
        <dbReference type="EC" id="2.5.1.17"/>
    </reaction>
</comment>
<evidence type="ECO:0000256" key="4">
    <source>
        <dbReference type="ARBA" id="ARBA00012454"/>
    </source>
</evidence>
<dbReference type="Proteomes" id="UP000050331">
    <property type="component" value="Chromosome"/>
</dbReference>
<dbReference type="Pfam" id="PF01923">
    <property type="entry name" value="Cob_adeno_trans"/>
    <property type="match status" value="1"/>
</dbReference>
<dbReference type="EMBL" id="CP013862">
    <property type="protein sequence ID" value="ALX48948.1"/>
    <property type="molecule type" value="Genomic_DNA"/>
</dbReference>
<dbReference type="AlphaFoldDB" id="A0A0U4FMI5"/>
<keyword evidence="8 15" id="KW-0547">Nucleotide-binding</keyword>
<comment type="subunit">
    <text evidence="3">Homotrimer.</text>
</comment>
<evidence type="ECO:0000256" key="10">
    <source>
        <dbReference type="ARBA" id="ARBA00031529"/>
    </source>
</evidence>
<evidence type="ECO:0000256" key="6">
    <source>
        <dbReference type="ARBA" id="ARBA00022573"/>
    </source>
</evidence>
<evidence type="ECO:0000313" key="17">
    <source>
        <dbReference type="EMBL" id="ALX48948.1"/>
    </source>
</evidence>
<dbReference type="KEGG" id="lao:AOX59_10260"/>
<sequence length="186" mass="21078">MRIYTRKGDKGQTSLISGKRVPKNDLRVEAYGTCDEANSMIGLALSFLDNEDWVGKDAFLEQMHRAQTILFHVGAELATPTDKEVTWKLKQEHIDELEAQMDEWDKNLEMLRNFILPSGHSASSSLHMARTVARRAERTAIALNEQEEVNPLVISYLNRLSDFLFVGARYVNRAVDGKETPLQADV</sequence>
<proteinExistence type="inferred from homology"/>
<evidence type="ECO:0000256" key="8">
    <source>
        <dbReference type="ARBA" id="ARBA00022741"/>
    </source>
</evidence>
<accession>A0A0U4FMI5</accession>
<dbReference type="InterPro" id="IPR029499">
    <property type="entry name" value="PduO-typ"/>
</dbReference>
<evidence type="ECO:0000256" key="9">
    <source>
        <dbReference type="ARBA" id="ARBA00022840"/>
    </source>
</evidence>
<feature type="domain" description="Cobalamin adenosyltransferase-like" evidence="16">
    <location>
        <begin position="3"/>
        <end position="171"/>
    </location>
</feature>
<name>A0A0U4FMI5_9BACI</name>
<comment type="catalytic activity">
    <reaction evidence="14 15">
        <text>2 cob(II)alamin + reduced [electron-transfer flavoprotein] + 2 ATP = 2 adenosylcob(III)alamin + 2 triphosphate + oxidized [electron-transfer flavoprotein] + 3 H(+)</text>
        <dbReference type="Rhea" id="RHEA:28671"/>
        <dbReference type="Rhea" id="RHEA-COMP:10685"/>
        <dbReference type="Rhea" id="RHEA-COMP:10686"/>
        <dbReference type="ChEBI" id="CHEBI:15378"/>
        <dbReference type="ChEBI" id="CHEBI:16304"/>
        <dbReference type="ChEBI" id="CHEBI:18036"/>
        <dbReference type="ChEBI" id="CHEBI:18408"/>
        <dbReference type="ChEBI" id="CHEBI:30616"/>
        <dbReference type="ChEBI" id="CHEBI:57692"/>
        <dbReference type="ChEBI" id="CHEBI:58307"/>
        <dbReference type="EC" id="2.5.1.17"/>
    </reaction>
</comment>
<dbReference type="OrthoDB" id="9778896at2"/>
<dbReference type="InterPro" id="IPR036451">
    <property type="entry name" value="CblAdoTrfase-like_sf"/>
</dbReference>
<evidence type="ECO:0000256" key="11">
    <source>
        <dbReference type="ARBA" id="ARBA00033334"/>
    </source>
</evidence>
<keyword evidence="9 15" id="KW-0067">ATP-binding</keyword>
<evidence type="ECO:0000256" key="12">
    <source>
        <dbReference type="ARBA" id="ARBA00033354"/>
    </source>
</evidence>
<dbReference type="RefSeq" id="WP_068445272.1">
    <property type="nucleotide sequence ID" value="NZ_CP013862.1"/>
</dbReference>
<evidence type="ECO:0000256" key="1">
    <source>
        <dbReference type="ARBA" id="ARBA00005121"/>
    </source>
</evidence>
<evidence type="ECO:0000256" key="5">
    <source>
        <dbReference type="ARBA" id="ARBA00020963"/>
    </source>
</evidence>
<reference evidence="17 18" key="1">
    <citation type="submission" date="2016-01" db="EMBL/GenBank/DDBJ databases">
        <title>Complete genome sequence of strain Lentibacillus amyloliquefaciens LAM0015T isolated from saline sediment.</title>
        <authorList>
            <person name="Wang J.-L."/>
            <person name="He M.-X."/>
        </authorList>
    </citation>
    <scope>NUCLEOTIDE SEQUENCE [LARGE SCALE GENOMIC DNA]</scope>
    <source>
        <strain evidence="17 18">LAM0015</strain>
    </source>
</reference>
<dbReference type="FunFam" id="1.20.1200.10:FF:000001">
    <property type="entry name" value="Cob(I)yrinic acid a,c-diamide adenosyltransferase"/>
    <property type="match status" value="1"/>
</dbReference>
<organism evidence="17 18">
    <name type="scientific">Lentibacillus amyloliquefaciens</name>
    <dbReference type="NCBI Taxonomy" id="1472767"/>
    <lineage>
        <taxon>Bacteria</taxon>
        <taxon>Bacillati</taxon>
        <taxon>Bacillota</taxon>
        <taxon>Bacilli</taxon>
        <taxon>Bacillales</taxon>
        <taxon>Bacillaceae</taxon>
        <taxon>Lentibacillus</taxon>
    </lineage>
</organism>
<dbReference type="GO" id="GO:0005524">
    <property type="term" value="F:ATP binding"/>
    <property type="evidence" value="ECO:0007669"/>
    <property type="project" value="UniProtKB-UniRule"/>
</dbReference>
<dbReference type="Gene3D" id="1.20.1200.10">
    <property type="entry name" value="Cobalamin adenosyltransferase-like"/>
    <property type="match status" value="1"/>
</dbReference>
<evidence type="ECO:0000256" key="13">
    <source>
        <dbReference type="ARBA" id="ARBA00048555"/>
    </source>
</evidence>
<evidence type="ECO:0000259" key="16">
    <source>
        <dbReference type="Pfam" id="PF01923"/>
    </source>
</evidence>
<dbReference type="GO" id="GO:0008817">
    <property type="term" value="F:corrinoid adenosyltransferase activity"/>
    <property type="evidence" value="ECO:0007669"/>
    <property type="project" value="UniProtKB-UniRule"/>
</dbReference>
<keyword evidence="18" id="KW-1185">Reference proteome</keyword>
<keyword evidence="6 15" id="KW-0169">Cobalamin biosynthesis</keyword>
<evidence type="ECO:0000256" key="7">
    <source>
        <dbReference type="ARBA" id="ARBA00022679"/>
    </source>
</evidence>
<dbReference type="UniPathway" id="UPA00148">
    <property type="reaction ID" value="UER00233"/>
</dbReference>
<evidence type="ECO:0000256" key="2">
    <source>
        <dbReference type="ARBA" id="ARBA00007487"/>
    </source>
</evidence>
<dbReference type="SUPFAM" id="SSF89028">
    <property type="entry name" value="Cobalamin adenosyltransferase-like"/>
    <property type="match status" value="1"/>
</dbReference>
<gene>
    <name evidence="17" type="ORF">AOX59_10260</name>
</gene>
<dbReference type="GO" id="GO:0009236">
    <property type="term" value="P:cobalamin biosynthetic process"/>
    <property type="evidence" value="ECO:0007669"/>
    <property type="project" value="UniProtKB-UniRule"/>
</dbReference>
<evidence type="ECO:0000256" key="3">
    <source>
        <dbReference type="ARBA" id="ARBA00011233"/>
    </source>
</evidence>
<dbReference type="EC" id="2.5.1.17" evidence="4 15"/>
<protein>
    <recommendedName>
        <fullName evidence="5 15">Corrinoid adenosyltransferase</fullName>
        <ecNumber evidence="4 15">2.5.1.17</ecNumber>
    </recommendedName>
    <alternativeName>
        <fullName evidence="10 15">Cob(II)alamin adenosyltransferase</fullName>
    </alternativeName>
    <alternativeName>
        <fullName evidence="12 15">Cob(II)yrinic acid a,c-diamide adenosyltransferase</fullName>
    </alternativeName>
    <alternativeName>
        <fullName evidence="11 15">Cobinamide/cobalamin adenosyltransferase</fullName>
    </alternativeName>
</protein>
<dbReference type="STRING" id="1472767.AOX59_10260"/>
<comment type="similarity">
    <text evidence="2 15">Belongs to the Cob(I)alamin adenosyltransferase family.</text>
</comment>
<comment type="pathway">
    <text evidence="1 15">Cofactor biosynthesis; adenosylcobalamin biosynthesis; adenosylcobalamin from cob(II)yrinate a,c-diamide: step 2/7.</text>
</comment>
<dbReference type="InterPro" id="IPR016030">
    <property type="entry name" value="CblAdoTrfase-like"/>
</dbReference>
<evidence type="ECO:0000313" key="18">
    <source>
        <dbReference type="Proteomes" id="UP000050331"/>
    </source>
</evidence>
<evidence type="ECO:0000256" key="14">
    <source>
        <dbReference type="ARBA" id="ARBA00048692"/>
    </source>
</evidence>
<keyword evidence="7 15" id="KW-0808">Transferase</keyword>
<evidence type="ECO:0000256" key="15">
    <source>
        <dbReference type="RuleBase" id="RU366026"/>
    </source>
</evidence>